<dbReference type="PANTHER" id="PTHR31286">
    <property type="entry name" value="GLYCINE-RICH CELL WALL STRUCTURAL PROTEIN 1.8-LIKE"/>
    <property type="match status" value="1"/>
</dbReference>
<keyword evidence="2" id="KW-0378">Hydrolase</keyword>
<comment type="caution">
    <text evidence="2">The sequence shown here is derived from an EMBL/GenBank/DDBJ whole genome shotgun (WGS) entry which is preliminary data.</text>
</comment>
<protein>
    <submittedName>
        <fullName evidence="2">Alpha/beta hydrolases superfamily protein</fullName>
    </submittedName>
</protein>
<dbReference type="GO" id="GO:0016787">
    <property type="term" value="F:hydrolase activity"/>
    <property type="evidence" value="ECO:0007669"/>
    <property type="project" value="UniProtKB-KW"/>
</dbReference>
<dbReference type="Proteomes" id="UP001151760">
    <property type="component" value="Unassembled WGS sequence"/>
</dbReference>
<dbReference type="PANTHER" id="PTHR31286:SF99">
    <property type="entry name" value="DUF4283 DOMAIN-CONTAINING PROTEIN"/>
    <property type="match status" value="1"/>
</dbReference>
<proteinExistence type="predicted"/>
<reference evidence="2" key="1">
    <citation type="journal article" date="2022" name="Int. J. Mol. Sci.">
        <title>Draft Genome of Tanacetum Coccineum: Genomic Comparison of Closely Related Tanacetum-Family Plants.</title>
        <authorList>
            <person name="Yamashiro T."/>
            <person name="Shiraishi A."/>
            <person name="Nakayama K."/>
            <person name="Satake H."/>
        </authorList>
    </citation>
    <scope>NUCLEOTIDE SEQUENCE</scope>
</reference>
<sequence>MINMLNTKRKGMPSDDPTGSIAKKIGEKGADIGKHTSEDSSQTVNFSSKDRMGAMIENDPWLIRNGLIRNVPLILKKWTLDANIVKEHVCNIHVWVKFHEIPVNVLTEDGLSAITTKLDTPMMLDSYTSTMCTNSLRRSSYAKVMVELRVNVELKDTLVNGASSSDKKKRAGLTRQEVRTSNPFDSLNTVENDDELGTNRENSKLAMKGANSYMVSSVHRTSYDAFGSPNTTLLATSINDIKRKMLDGKLVLVDDDGKPLKKLIYLRRIVIVK</sequence>
<gene>
    <name evidence="2" type="ORF">Tco_1114420</name>
</gene>
<feature type="region of interest" description="Disordered" evidence="1">
    <location>
        <begin position="1"/>
        <end position="23"/>
    </location>
</feature>
<evidence type="ECO:0000313" key="3">
    <source>
        <dbReference type="Proteomes" id="UP001151760"/>
    </source>
</evidence>
<evidence type="ECO:0000256" key="1">
    <source>
        <dbReference type="SAM" id="MobiDB-lite"/>
    </source>
</evidence>
<accession>A0ABQ5IXA0</accession>
<keyword evidence="3" id="KW-1185">Reference proteome</keyword>
<name>A0ABQ5IXA0_9ASTR</name>
<dbReference type="InterPro" id="IPR040256">
    <property type="entry name" value="At4g02000-like"/>
</dbReference>
<organism evidence="2 3">
    <name type="scientific">Tanacetum coccineum</name>
    <dbReference type="NCBI Taxonomy" id="301880"/>
    <lineage>
        <taxon>Eukaryota</taxon>
        <taxon>Viridiplantae</taxon>
        <taxon>Streptophyta</taxon>
        <taxon>Embryophyta</taxon>
        <taxon>Tracheophyta</taxon>
        <taxon>Spermatophyta</taxon>
        <taxon>Magnoliopsida</taxon>
        <taxon>eudicotyledons</taxon>
        <taxon>Gunneridae</taxon>
        <taxon>Pentapetalae</taxon>
        <taxon>asterids</taxon>
        <taxon>campanulids</taxon>
        <taxon>Asterales</taxon>
        <taxon>Asteraceae</taxon>
        <taxon>Asteroideae</taxon>
        <taxon>Anthemideae</taxon>
        <taxon>Anthemidinae</taxon>
        <taxon>Tanacetum</taxon>
    </lineage>
</organism>
<dbReference type="EMBL" id="BQNB010021215">
    <property type="protein sequence ID" value="GJU04082.1"/>
    <property type="molecule type" value="Genomic_DNA"/>
</dbReference>
<reference evidence="2" key="2">
    <citation type="submission" date="2022-01" db="EMBL/GenBank/DDBJ databases">
        <authorList>
            <person name="Yamashiro T."/>
            <person name="Shiraishi A."/>
            <person name="Satake H."/>
            <person name="Nakayama K."/>
        </authorList>
    </citation>
    <scope>NUCLEOTIDE SEQUENCE</scope>
</reference>
<evidence type="ECO:0000313" key="2">
    <source>
        <dbReference type="EMBL" id="GJU04082.1"/>
    </source>
</evidence>